<evidence type="ECO:0000313" key="6">
    <source>
        <dbReference type="Proteomes" id="UP000611554"/>
    </source>
</evidence>
<gene>
    <name evidence="5" type="ORF">GCM10010140_15560</name>
</gene>
<dbReference type="Pfam" id="PF24607">
    <property type="entry name" value="CBM_AftD"/>
    <property type="match status" value="1"/>
</dbReference>
<feature type="transmembrane region" description="Helical" evidence="2">
    <location>
        <begin position="1359"/>
        <end position="1378"/>
    </location>
</feature>
<organism evidence="5 6">
    <name type="scientific">Streptosporangium pseudovulgare</name>
    <dbReference type="NCBI Taxonomy" id="35765"/>
    <lineage>
        <taxon>Bacteria</taxon>
        <taxon>Bacillati</taxon>
        <taxon>Actinomycetota</taxon>
        <taxon>Actinomycetes</taxon>
        <taxon>Streptosporangiales</taxon>
        <taxon>Streptosporangiaceae</taxon>
        <taxon>Streptosporangium</taxon>
    </lineage>
</organism>
<name>A0ABQ2QNZ3_9ACTN</name>
<dbReference type="InterPro" id="IPR008979">
    <property type="entry name" value="Galactose-bd-like_sf"/>
</dbReference>
<comment type="caution">
    <text evidence="5">The sequence shown here is derived from an EMBL/GenBank/DDBJ whole genome shotgun (WGS) entry which is preliminary data.</text>
</comment>
<dbReference type="InterPro" id="IPR056997">
    <property type="entry name" value="CBM_AftD"/>
</dbReference>
<feature type="compositionally biased region" description="Low complexity" evidence="1">
    <location>
        <begin position="1"/>
        <end position="36"/>
    </location>
</feature>
<keyword evidence="2" id="KW-1133">Transmembrane helix</keyword>
<feature type="region of interest" description="Disordered" evidence="1">
    <location>
        <begin position="1416"/>
        <end position="1436"/>
    </location>
</feature>
<dbReference type="Gene3D" id="2.60.120.260">
    <property type="entry name" value="Galactose-binding domain-like"/>
    <property type="match status" value="2"/>
</dbReference>
<feature type="transmembrane region" description="Helical" evidence="2">
    <location>
        <begin position="217"/>
        <end position="243"/>
    </location>
</feature>
<dbReference type="RefSeq" id="WP_229811050.1">
    <property type="nucleotide sequence ID" value="NZ_BMQJ01000003.1"/>
</dbReference>
<evidence type="ECO:0000256" key="2">
    <source>
        <dbReference type="SAM" id="Phobius"/>
    </source>
</evidence>
<feature type="transmembrane region" description="Helical" evidence="2">
    <location>
        <begin position="430"/>
        <end position="450"/>
    </location>
</feature>
<feature type="transmembrane region" description="Helical" evidence="2">
    <location>
        <begin position="1385"/>
        <end position="1406"/>
    </location>
</feature>
<feature type="domain" description="Alpha-(1-&gt;3)-arabinofuranosyltransferase N-terminal GT-C" evidence="3">
    <location>
        <begin position="60"/>
        <end position="702"/>
    </location>
</feature>
<feature type="transmembrane region" description="Helical" evidence="2">
    <location>
        <begin position="134"/>
        <end position="151"/>
    </location>
</feature>
<feature type="region of interest" description="Disordered" evidence="1">
    <location>
        <begin position="1160"/>
        <end position="1201"/>
    </location>
</feature>
<sequence length="1436" mass="150049">MRTGPAAETAGTAAPDDAAAGGRAVPAGRTGKPGRTGTAGGSGAARLRHGLRLLAGCLLLAAVAFNTAPGQVIGETKLDMAINPVAFLARATHLWDGAFFGHLQNQAYGYLFPMGPFYALFTELGMPAWNIQRLWMALVLCAAFLGVERVARAMGIGAPATRVLAGLAYALAPHAVALIGTNSSEFQPSAVLPWVLLPLVHGTRPGASPRRAAALSALAFVLAGGINAVAELAVLVVPLLYLLTRRGGPHRRRLLAWWLACVAAVSMWWLLPLLVMGRYIFSFLPFIETADATTGVTSLLNTLRGTSSWMSFLPVDGQAWLPASFEQATAPAMIALTAAVAALGLAGIAARATPERPFLALSVLAGVVAVTAGHADVLAHPWTEQVRALLDGPLAPFRNLHKFDALIRLPLALGLAALPLAGPVRLRRPVLAGAAVLAALAALPVATAGATPAGGFEALPGYWRDAATWLNRNTGDGMVLAVPGSRRGDYLWGRPMDEPMQSLLTVRWATHTNVPWGSPGLARLVQAVDERFATGRGSPGLTAALRRIGVKYLLVRNDLARQSLGTAWPARVHETLAESTGLRRVAGFGPEIGLRSSPTAAGWFEQPYSALEVYAVPDPAPLAATVPRDGTLRVTGAPEAVLDMAEEGLLADDRPVVVGDEPGAPAVSARDTVVTDTLRRREILFGDLRRIATPTMTAGQRPERPRGADLTDPAWSGATVTAAYTGVRDVRASSAESGIEAGERRDPGRQPYAAFDGDPRTGWRSDGWDGAVGQWLQVRFTAPIDMPQITVAFERSPLLPQVAEVSLETEAGARRVAVSPTADPQLMRPPLGRTSWLRIRVTRLAAELATPTGARVGVTEVAIPGVRPGRTLVVPPDGPRDPGTVLLTRRGTASACMRGSSTWTCDPAALQVTGEDGDGFDRSFTVREGGRRSLSGDAVLTDPVSSRLVTTLHGVYPQVTASSTLTGHPAVLGRAAMDGDLGTVWYADPADRHPTLTVRLGRKRTISQIMVLFPDSFLGQPPVQVSVSGGGQTTRGWIRADGRVVFPKITTDTLEIGFTAPVSRPIEVSEITVPGVKPLGPMETTPLRLPCGYGPTLSVNGRTVRTEVVRGTMGDVLGGRPVGYRACGPVELKPGTARVGVAPADAFRIESLVVRAADGETDGAAGGATDGGTADRKPGSSSGTGRGGSEGDAVTASPVTAEAWGPAERRVRFSASAPSYLVVNENHNAGWQAYLDGRRLTPVRLDGWRQAWELPAGQGTVTMRYEPDAAYRAALLGGGCLVPLVAALAFVRPRRTAARRAGTGAAAVRAAWFWPLAPAVGLWTGGVTGAVVVTAAAALYARPVRLWGVRPGGSVPATLLRWAPAVPLLLAGLALAAGTAYGGTALAGALTGVVPQVLCLLALAWLPVAAPETAPAAQAAPEPVRRPEPAATAVRR</sequence>
<dbReference type="Pfam" id="PF11847">
    <property type="entry name" value="GT-C_AftD"/>
    <property type="match status" value="1"/>
</dbReference>
<feature type="transmembrane region" description="Helical" evidence="2">
    <location>
        <begin position="1269"/>
        <end position="1291"/>
    </location>
</feature>
<evidence type="ECO:0000259" key="4">
    <source>
        <dbReference type="Pfam" id="PF24607"/>
    </source>
</evidence>
<feature type="transmembrane region" description="Helical" evidence="2">
    <location>
        <begin position="1312"/>
        <end position="1339"/>
    </location>
</feature>
<feature type="transmembrane region" description="Helical" evidence="2">
    <location>
        <begin position="330"/>
        <end position="350"/>
    </location>
</feature>
<feature type="transmembrane region" description="Helical" evidence="2">
    <location>
        <begin position="163"/>
        <end position="181"/>
    </location>
</feature>
<dbReference type="Proteomes" id="UP000611554">
    <property type="component" value="Unassembled WGS sequence"/>
</dbReference>
<evidence type="ECO:0000259" key="3">
    <source>
        <dbReference type="Pfam" id="PF11847"/>
    </source>
</evidence>
<evidence type="ECO:0000256" key="1">
    <source>
        <dbReference type="SAM" id="MobiDB-lite"/>
    </source>
</evidence>
<keyword evidence="6" id="KW-1185">Reference proteome</keyword>
<feature type="transmembrane region" description="Helical" evidence="2">
    <location>
        <begin position="357"/>
        <end position="375"/>
    </location>
</feature>
<feature type="region of interest" description="Disordered" evidence="1">
    <location>
        <begin position="1"/>
        <end position="43"/>
    </location>
</feature>
<feature type="region of interest" description="Disordered" evidence="1">
    <location>
        <begin position="734"/>
        <end position="761"/>
    </location>
</feature>
<dbReference type="EMBL" id="BMQJ01000003">
    <property type="protein sequence ID" value="GGP87200.1"/>
    <property type="molecule type" value="Genomic_DNA"/>
</dbReference>
<dbReference type="SUPFAM" id="SSF49785">
    <property type="entry name" value="Galactose-binding domain-like"/>
    <property type="match status" value="2"/>
</dbReference>
<feature type="transmembrane region" description="Helical" evidence="2">
    <location>
        <begin position="405"/>
        <end position="423"/>
    </location>
</feature>
<reference evidence="6" key="1">
    <citation type="journal article" date="2019" name="Int. J. Syst. Evol. Microbiol.">
        <title>The Global Catalogue of Microorganisms (GCM) 10K type strain sequencing project: providing services to taxonomists for standard genome sequencing and annotation.</title>
        <authorList>
            <consortium name="The Broad Institute Genomics Platform"/>
            <consortium name="The Broad Institute Genome Sequencing Center for Infectious Disease"/>
            <person name="Wu L."/>
            <person name="Ma J."/>
        </authorList>
    </citation>
    <scope>NUCLEOTIDE SEQUENCE [LARGE SCALE GENOMIC DNA]</scope>
    <source>
        <strain evidence="6">JCM 3115</strain>
    </source>
</reference>
<feature type="domain" description="Arabinofuranosyltransferase D third carbohydrate binding module" evidence="4">
    <location>
        <begin position="974"/>
        <end position="1059"/>
    </location>
</feature>
<feature type="transmembrane region" description="Helical" evidence="2">
    <location>
        <begin position="53"/>
        <end position="73"/>
    </location>
</feature>
<accession>A0ABQ2QNZ3</accession>
<keyword evidence="2" id="KW-0812">Transmembrane</keyword>
<evidence type="ECO:0000313" key="5">
    <source>
        <dbReference type="EMBL" id="GGP87200.1"/>
    </source>
</evidence>
<proteinExistence type="predicted"/>
<dbReference type="InterPro" id="IPR021798">
    <property type="entry name" value="AftD_N"/>
</dbReference>
<protein>
    <submittedName>
        <fullName evidence="5">Coagulation factor 5/8 type</fullName>
    </submittedName>
</protein>
<keyword evidence="2" id="KW-0472">Membrane</keyword>
<feature type="transmembrane region" description="Helical" evidence="2">
    <location>
        <begin position="255"/>
        <end position="281"/>
    </location>
</feature>